<protein>
    <submittedName>
        <fullName evidence="2">Uncharacterized protein</fullName>
    </submittedName>
</protein>
<evidence type="ECO:0000313" key="2">
    <source>
        <dbReference type="EMBL" id="CAL1370739.1"/>
    </source>
</evidence>
<keyword evidence="3" id="KW-1185">Reference proteome</keyword>
<proteinExistence type="predicted"/>
<evidence type="ECO:0000313" key="3">
    <source>
        <dbReference type="Proteomes" id="UP001497516"/>
    </source>
</evidence>
<gene>
    <name evidence="2" type="ORF">LTRI10_LOCUS12844</name>
</gene>
<sequence>MSLSYFSLTDLSFEPFNGPFPVPFLGTPSAQSKSQLWIFNATGKEHYVVAVTHQEGERRFLSLLFKRNPTMGLHKRGRVLEQEGELWKPADEGRYGSRWHIKWKTRGENMGGLLDRFSSGDSKPSLRQREGNIEPRAKSHWNGRRKAKEDSSQPVEEL</sequence>
<dbReference type="Proteomes" id="UP001497516">
    <property type="component" value="Chromosome 2"/>
</dbReference>
<feature type="compositionally biased region" description="Basic and acidic residues" evidence="1">
    <location>
        <begin position="127"/>
        <end position="137"/>
    </location>
</feature>
<feature type="region of interest" description="Disordered" evidence="1">
    <location>
        <begin position="114"/>
        <end position="158"/>
    </location>
</feature>
<organism evidence="2 3">
    <name type="scientific">Linum trigynum</name>
    <dbReference type="NCBI Taxonomy" id="586398"/>
    <lineage>
        <taxon>Eukaryota</taxon>
        <taxon>Viridiplantae</taxon>
        <taxon>Streptophyta</taxon>
        <taxon>Embryophyta</taxon>
        <taxon>Tracheophyta</taxon>
        <taxon>Spermatophyta</taxon>
        <taxon>Magnoliopsida</taxon>
        <taxon>eudicotyledons</taxon>
        <taxon>Gunneridae</taxon>
        <taxon>Pentapetalae</taxon>
        <taxon>rosids</taxon>
        <taxon>fabids</taxon>
        <taxon>Malpighiales</taxon>
        <taxon>Linaceae</taxon>
        <taxon>Linum</taxon>
    </lineage>
</organism>
<name>A0AAV2DA39_9ROSI</name>
<evidence type="ECO:0000256" key="1">
    <source>
        <dbReference type="SAM" id="MobiDB-lite"/>
    </source>
</evidence>
<dbReference type="AlphaFoldDB" id="A0AAV2DA39"/>
<dbReference type="EMBL" id="OZ034815">
    <property type="protein sequence ID" value="CAL1370739.1"/>
    <property type="molecule type" value="Genomic_DNA"/>
</dbReference>
<reference evidence="2 3" key="1">
    <citation type="submission" date="2024-04" db="EMBL/GenBank/DDBJ databases">
        <authorList>
            <person name="Fracassetti M."/>
        </authorList>
    </citation>
    <scope>NUCLEOTIDE SEQUENCE [LARGE SCALE GENOMIC DNA]</scope>
</reference>
<accession>A0AAV2DA39</accession>